<reference evidence="3" key="1">
    <citation type="submission" date="2022-10" db="EMBL/GenBank/DDBJ databases">
        <title>Catenovulum adriacola sp. nov. isolated in the Harbour of Susak.</title>
        <authorList>
            <person name="Schoch T."/>
            <person name="Reich S.J."/>
            <person name="Stoeferle S."/>
            <person name="Flaiz M."/>
            <person name="Kazda M."/>
            <person name="Riedel C.U."/>
            <person name="Duerre P."/>
        </authorList>
    </citation>
    <scope>NUCLEOTIDE SEQUENCE</scope>
    <source>
        <strain evidence="3">TS8</strain>
    </source>
</reference>
<evidence type="ECO:0000313" key="3">
    <source>
        <dbReference type="EMBL" id="WAJ70058.1"/>
    </source>
</evidence>
<dbReference type="Pfam" id="PF14559">
    <property type="entry name" value="TPR_19"/>
    <property type="match status" value="1"/>
</dbReference>
<dbReference type="Gene3D" id="1.25.40.10">
    <property type="entry name" value="Tetratricopeptide repeat domain"/>
    <property type="match status" value="1"/>
</dbReference>
<keyword evidence="2" id="KW-0472">Membrane</keyword>
<name>A0ABY7ALE8_9ALTE</name>
<dbReference type="SUPFAM" id="SSF48452">
    <property type="entry name" value="TPR-like"/>
    <property type="match status" value="1"/>
</dbReference>
<proteinExistence type="predicted"/>
<evidence type="ECO:0000313" key="4">
    <source>
        <dbReference type="Proteomes" id="UP001163726"/>
    </source>
</evidence>
<accession>A0ABY7ALE8</accession>
<feature type="region of interest" description="Disordered" evidence="1">
    <location>
        <begin position="1"/>
        <end position="27"/>
    </location>
</feature>
<keyword evidence="2" id="KW-0812">Transmembrane</keyword>
<evidence type="ECO:0000256" key="1">
    <source>
        <dbReference type="SAM" id="MobiDB-lite"/>
    </source>
</evidence>
<sequence length="423" mass="46587">MSVINQMLKDLDKRQSNQADPGVDYPKIPVQPEQTAASKNRYWLFAIISLVIVITGLGIANWLKQPESTQPSHPLAEMNNRDITSQAPEKTSLKPLTIKDENTQQNLAKAAKKALVPAVMYQAAQTSKQEPPSSIQNPDQNSNSQASLKTDPIVNTSSNASENNPVQQNDISANNTETVKNTAKNTTPPATDDAFVNINNQLKTSTQAATDNINKASNQQDDRFMSINPTQQSNTKIAHNKLEQAKALLDKGQFVKAEQLLQSALTLQPDLHKARITWMSIRYGEQNLPAALAVLQQGIKSYPDHLAYHLLAARILLEMDKPDLAWTLIENQHPPISSNTGFYQLKASLAQQLNLAKQALKNWQALLSINSMQANWQLGAAIAAEQAELPAQAIIHYQKAFNLGGLSKASRQFIQQKLASLQP</sequence>
<evidence type="ECO:0000256" key="2">
    <source>
        <dbReference type="SAM" id="Phobius"/>
    </source>
</evidence>
<keyword evidence="4" id="KW-1185">Reference proteome</keyword>
<keyword evidence="2" id="KW-1133">Transmembrane helix</keyword>
<dbReference type="Proteomes" id="UP001163726">
    <property type="component" value="Chromosome"/>
</dbReference>
<gene>
    <name evidence="3" type="ORF">OLW01_13075</name>
</gene>
<evidence type="ECO:0008006" key="5">
    <source>
        <dbReference type="Google" id="ProtNLM"/>
    </source>
</evidence>
<organism evidence="3 4">
    <name type="scientific">Catenovulum adriaticum</name>
    <dbReference type="NCBI Taxonomy" id="2984846"/>
    <lineage>
        <taxon>Bacteria</taxon>
        <taxon>Pseudomonadati</taxon>
        <taxon>Pseudomonadota</taxon>
        <taxon>Gammaproteobacteria</taxon>
        <taxon>Alteromonadales</taxon>
        <taxon>Alteromonadaceae</taxon>
        <taxon>Catenovulum</taxon>
    </lineage>
</organism>
<dbReference type="InterPro" id="IPR011990">
    <property type="entry name" value="TPR-like_helical_dom_sf"/>
</dbReference>
<dbReference type="RefSeq" id="WP_268074357.1">
    <property type="nucleotide sequence ID" value="NZ_CP109965.1"/>
</dbReference>
<feature type="region of interest" description="Disordered" evidence="1">
    <location>
        <begin position="123"/>
        <end position="175"/>
    </location>
</feature>
<protein>
    <recommendedName>
        <fullName evidence="5">Tetratricopeptide repeat protein</fullName>
    </recommendedName>
</protein>
<dbReference type="EMBL" id="CP109965">
    <property type="protein sequence ID" value="WAJ70058.1"/>
    <property type="molecule type" value="Genomic_DNA"/>
</dbReference>
<feature type="region of interest" description="Disordered" evidence="1">
    <location>
        <begin position="67"/>
        <end position="98"/>
    </location>
</feature>
<feature type="transmembrane region" description="Helical" evidence="2">
    <location>
        <begin position="42"/>
        <end position="63"/>
    </location>
</feature>